<keyword evidence="1" id="KW-0812">Transmembrane</keyword>
<dbReference type="Proteomes" id="UP000502823">
    <property type="component" value="Unassembled WGS sequence"/>
</dbReference>
<gene>
    <name evidence="2" type="ORF">Cfor_00150</name>
</gene>
<dbReference type="AlphaFoldDB" id="A0A6L2PWI5"/>
<keyword evidence="1" id="KW-0472">Membrane</keyword>
<dbReference type="SUPFAM" id="SSF81321">
    <property type="entry name" value="Family A G protein-coupled receptor-like"/>
    <property type="match status" value="1"/>
</dbReference>
<accession>A0A6L2PWI5</accession>
<dbReference type="InParanoid" id="A0A6L2PWI5"/>
<proteinExistence type="predicted"/>
<dbReference type="OrthoDB" id="5953793at2759"/>
<feature type="transmembrane region" description="Helical" evidence="1">
    <location>
        <begin position="73"/>
        <end position="95"/>
    </location>
</feature>
<dbReference type="EMBL" id="BLKM01008748">
    <property type="protein sequence ID" value="GFG34835.1"/>
    <property type="molecule type" value="Genomic_DNA"/>
</dbReference>
<sequence length="113" mass="12817">MAKSVIRLKDGTACGYGRSTSDTIDVHHGVQQQCDQHDILCPQETFTMVYSNNVTNVTLHYCNETQQSGKFAIYQFVVLFAAPGTLMVVCYTYVIRELWRSTRNMQALTNSVR</sequence>
<dbReference type="Gene3D" id="1.20.1070.10">
    <property type="entry name" value="Rhodopsin 7-helix transmembrane proteins"/>
    <property type="match status" value="1"/>
</dbReference>
<evidence type="ECO:0000256" key="1">
    <source>
        <dbReference type="SAM" id="Phobius"/>
    </source>
</evidence>
<protein>
    <submittedName>
        <fullName evidence="2">Uncharacterized protein</fullName>
    </submittedName>
</protein>
<keyword evidence="3" id="KW-1185">Reference proteome</keyword>
<name>A0A6L2PWI5_COPFO</name>
<evidence type="ECO:0000313" key="2">
    <source>
        <dbReference type="EMBL" id="GFG34835.1"/>
    </source>
</evidence>
<comment type="caution">
    <text evidence="2">The sequence shown here is derived from an EMBL/GenBank/DDBJ whole genome shotgun (WGS) entry which is preliminary data.</text>
</comment>
<organism evidence="2 3">
    <name type="scientific">Coptotermes formosanus</name>
    <name type="common">Formosan subterranean termite</name>
    <dbReference type="NCBI Taxonomy" id="36987"/>
    <lineage>
        <taxon>Eukaryota</taxon>
        <taxon>Metazoa</taxon>
        <taxon>Ecdysozoa</taxon>
        <taxon>Arthropoda</taxon>
        <taxon>Hexapoda</taxon>
        <taxon>Insecta</taxon>
        <taxon>Pterygota</taxon>
        <taxon>Neoptera</taxon>
        <taxon>Polyneoptera</taxon>
        <taxon>Dictyoptera</taxon>
        <taxon>Blattodea</taxon>
        <taxon>Blattoidea</taxon>
        <taxon>Termitoidae</taxon>
        <taxon>Rhinotermitidae</taxon>
        <taxon>Coptotermes</taxon>
    </lineage>
</organism>
<evidence type="ECO:0000313" key="3">
    <source>
        <dbReference type="Proteomes" id="UP000502823"/>
    </source>
</evidence>
<keyword evidence="1" id="KW-1133">Transmembrane helix</keyword>
<reference evidence="3" key="1">
    <citation type="submission" date="2020-01" db="EMBL/GenBank/DDBJ databases">
        <title>Draft genome sequence of the Termite Coptotermes fromosanus.</title>
        <authorList>
            <person name="Itakura S."/>
            <person name="Yosikawa Y."/>
            <person name="Umezawa K."/>
        </authorList>
    </citation>
    <scope>NUCLEOTIDE SEQUENCE [LARGE SCALE GENOMIC DNA]</scope>
</reference>